<dbReference type="InterPro" id="IPR001680">
    <property type="entry name" value="WD40_rpt"/>
</dbReference>
<evidence type="ECO:0000313" key="12">
    <source>
        <dbReference type="EMBL" id="CBY06795.1"/>
    </source>
</evidence>
<evidence type="ECO:0000256" key="1">
    <source>
        <dbReference type="ARBA" id="ARBA00004604"/>
    </source>
</evidence>
<keyword evidence="6" id="KW-0804">Transcription</keyword>
<gene>
    <name evidence="12" type="ORF">GSOID_T00005858001</name>
</gene>
<evidence type="ECO:0000256" key="6">
    <source>
        <dbReference type="ARBA" id="ARBA00023163"/>
    </source>
</evidence>
<dbReference type="Proteomes" id="UP000001307">
    <property type="component" value="Unassembled WGS sequence"/>
</dbReference>
<evidence type="ECO:0000313" key="13">
    <source>
        <dbReference type="Proteomes" id="UP000001307"/>
    </source>
</evidence>
<dbReference type="InParanoid" id="E4WT06"/>
<keyword evidence="7" id="KW-0539">Nucleus</keyword>
<keyword evidence="9" id="KW-0175">Coiled coil</keyword>
<keyword evidence="4 8" id="KW-0853">WD repeat</keyword>
<dbReference type="PROSITE" id="PS50082">
    <property type="entry name" value="WD_REPEATS_2"/>
    <property type="match status" value="1"/>
</dbReference>
<dbReference type="Pfam" id="PF23869">
    <property type="entry name" value="Beta-prop_WDR75_1st"/>
    <property type="match status" value="1"/>
</dbReference>
<evidence type="ECO:0000256" key="8">
    <source>
        <dbReference type="PROSITE-ProRule" id="PRU00221"/>
    </source>
</evidence>
<organism evidence="12">
    <name type="scientific">Oikopleura dioica</name>
    <name type="common">Tunicate</name>
    <dbReference type="NCBI Taxonomy" id="34765"/>
    <lineage>
        <taxon>Eukaryota</taxon>
        <taxon>Metazoa</taxon>
        <taxon>Chordata</taxon>
        <taxon>Tunicata</taxon>
        <taxon>Appendicularia</taxon>
        <taxon>Copelata</taxon>
        <taxon>Oikopleuridae</taxon>
        <taxon>Oikopleura</taxon>
    </lineage>
</organism>
<dbReference type="GO" id="GO:2000234">
    <property type="term" value="P:positive regulation of rRNA processing"/>
    <property type="evidence" value="ECO:0007669"/>
    <property type="project" value="TreeGrafter"/>
</dbReference>
<proteinExistence type="predicted"/>
<feature type="compositionally biased region" description="Basic residues" evidence="10">
    <location>
        <begin position="17"/>
        <end position="27"/>
    </location>
</feature>
<reference evidence="12" key="1">
    <citation type="journal article" date="2010" name="Science">
        <title>Plasticity of animal genome architecture unmasked by rapid evolution of a pelagic tunicate.</title>
        <authorList>
            <person name="Denoeud F."/>
            <person name="Henriet S."/>
            <person name="Mungpakdee S."/>
            <person name="Aury J.M."/>
            <person name="Da Silva C."/>
            <person name="Brinkmann H."/>
            <person name="Mikhaleva J."/>
            <person name="Olsen L.C."/>
            <person name="Jubin C."/>
            <person name="Canestro C."/>
            <person name="Bouquet J.M."/>
            <person name="Danks G."/>
            <person name="Poulain J."/>
            <person name="Campsteijn C."/>
            <person name="Adamski M."/>
            <person name="Cross I."/>
            <person name="Yadetie F."/>
            <person name="Muffato M."/>
            <person name="Louis A."/>
            <person name="Butcher S."/>
            <person name="Tsagkogeorga G."/>
            <person name="Konrad A."/>
            <person name="Singh S."/>
            <person name="Jensen M.F."/>
            <person name="Cong E.H."/>
            <person name="Eikeseth-Otteraa H."/>
            <person name="Noel B."/>
            <person name="Anthouard V."/>
            <person name="Porcel B.M."/>
            <person name="Kachouri-Lafond R."/>
            <person name="Nishino A."/>
            <person name="Ugolini M."/>
            <person name="Chourrout P."/>
            <person name="Nishida H."/>
            <person name="Aasland R."/>
            <person name="Huzurbazar S."/>
            <person name="Westhof E."/>
            <person name="Delsuc F."/>
            <person name="Lehrach H."/>
            <person name="Reinhardt R."/>
            <person name="Weissenbach J."/>
            <person name="Roy S.W."/>
            <person name="Artiguenave F."/>
            <person name="Postlethwait J.H."/>
            <person name="Manak J.R."/>
            <person name="Thompson E.M."/>
            <person name="Jaillon O."/>
            <person name="Du Pasquier L."/>
            <person name="Boudinot P."/>
            <person name="Liberles D.A."/>
            <person name="Volff J.N."/>
            <person name="Philippe H."/>
            <person name="Lenhard B."/>
            <person name="Roest Crollius H."/>
            <person name="Wincker P."/>
            <person name="Chourrout D."/>
        </authorList>
    </citation>
    <scope>NUCLEOTIDE SEQUENCE [LARGE SCALE GENOMIC DNA]</scope>
</reference>
<protein>
    <recommendedName>
        <fullName evidence="11">WD repeat-containing protein 75 second beta-propeller domain-containing protein</fullName>
    </recommendedName>
</protein>
<comment type="subcellular location">
    <subcellularLocation>
        <location evidence="1">Nucleus</location>
        <location evidence="1">Nucleolus</location>
    </subcellularLocation>
</comment>
<dbReference type="Pfam" id="PF23769">
    <property type="entry name" value="Beta-prop_WDR75_2nd"/>
    <property type="match status" value="1"/>
</dbReference>
<keyword evidence="3" id="KW-0698">rRNA processing</keyword>
<dbReference type="GO" id="GO:0003723">
    <property type="term" value="F:RNA binding"/>
    <property type="evidence" value="ECO:0007669"/>
    <property type="project" value="InterPro"/>
</dbReference>
<keyword evidence="2" id="KW-0690">Ribosome biogenesis</keyword>
<evidence type="ECO:0000256" key="2">
    <source>
        <dbReference type="ARBA" id="ARBA00022517"/>
    </source>
</evidence>
<dbReference type="InterPro" id="IPR011047">
    <property type="entry name" value="Quinoprotein_ADH-like_sf"/>
</dbReference>
<feature type="domain" description="WD repeat-containing protein 75 second beta-propeller" evidence="11">
    <location>
        <begin position="379"/>
        <end position="642"/>
    </location>
</feature>
<feature type="coiled-coil region" evidence="9">
    <location>
        <begin position="758"/>
        <end position="814"/>
    </location>
</feature>
<dbReference type="GO" id="GO:0032040">
    <property type="term" value="C:small-subunit processome"/>
    <property type="evidence" value="ECO:0007669"/>
    <property type="project" value="InterPro"/>
</dbReference>
<evidence type="ECO:0000259" key="11">
    <source>
        <dbReference type="Pfam" id="PF23769"/>
    </source>
</evidence>
<dbReference type="InterPro" id="IPR015943">
    <property type="entry name" value="WD40/YVTN_repeat-like_dom_sf"/>
</dbReference>
<dbReference type="PROSITE" id="PS50294">
    <property type="entry name" value="WD_REPEATS_REGION"/>
    <property type="match status" value="1"/>
</dbReference>
<accession>E4WT06</accession>
<dbReference type="GO" id="GO:0006364">
    <property type="term" value="P:rRNA processing"/>
    <property type="evidence" value="ECO:0007669"/>
    <property type="project" value="UniProtKB-KW"/>
</dbReference>
<dbReference type="AlphaFoldDB" id="E4WT06"/>
<dbReference type="EMBL" id="FN653016">
    <property type="protein sequence ID" value="CBY06795.1"/>
    <property type="molecule type" value="Genomic_DNA"/>
</dbReference>
<evidence type="ECO:0000256" key="7">
    <source>
        <dbReference type="ARBA" id="ARBA00023242"/>
    </source>
</evidence>
<feature type="repeat" description="WD" evidence="8">
    <location>
        <begin position="83"/>
        <end position="125"/>
    </location>
</feature>
<feature type="compositionally biased region" description="Basic and acidic residues" evidence="10">
    <location>
        <begin position="1"/>
        <end position="16"/>
    </location>
</feature>
<dbReference type="PANTHER" id="PTHR44215:SF1">
    <property type="entry name" value="WD REPEAT-CONTAINING PROTEIN 75"/>
    <property type="match status" value="1"/>
</dbReference>
<dbReference type="SUPFAM" id="SSF50998">
    <property type="entry name" value="Quinoprotein alcohol dehydrogenase-like"/>
    <property type="match status" value="1"/>
</dbReference>
<name>E4WT06_OIKDI</name>
<dbReference type="Gene3D" id="2.130.10.10">
    <property type="entry name" value="YVTN repeat-like/Quinoprotein amine dehydrogenase"/>
    <property type="match status" value="3"/>
</dbReference>
<dbReference type="FunCoup" id="E4WT06">
    <property type="interactions" value="266"/>
</dbReference>
<dbReference type="InterPro" id="IPR053826">
    <property type="entry name" value="WDR75"/>
</dbReference>
<evidence type="ECO:0000256" key="10">
    <source>
        <dbReference type="SAM" id="MobiDB-lite"/>
    </source>
</evidence>
<keyword evidence="13" id="KW-1185">Reference proteome</keyword>
<dbReference type="InterPro" id="IPR057644">
    <property type="entry name" value="Beta-prop_WDR75_2nd"/>
</dbReference>
<evidence type="ECO:0000256" key="9">
    <source>
        <dbReference type="SAM" id="Coils"/>
    </source>
</evidence>
<evidence type="ECO:0000256" key="5">
    <source>
        <dbReference type="ARBA" id="ARBA00022737"/>
    </source>
</evidence>
<feature type="region of interest" description="Disordered" evidence="10">
    <location>
        <begin position="1"/>
        <end position="29"/>
    </location>
</feature>
<dbReference type="GO" id="GO:0045943">
    <property type="term" value="P:positive regulation of transcription by RNA polymerase I"/>
    <property type="evidence" value="ECO:0007669"/>
    <property type="project" value="InterPro"/>
</dbReference>
<sequence length="840" mass="94503">MTVEDVKQDSKMQTELKRKKTKRSKKKTAAERKNKAKTCFLTELGGHCLLQSIPCLVGDYVCAITGDSIRVYSVYTSDFVASLTGHTDTVTSIIPHPTQPLSIISSSLDGTVRIWSVDDFALLRTIQVAENGVNGVKATENDLHLIINGSYAQISFPQNSERVTKAQPKVVVEDALIDRISEFGSVDRQWSLNSKAKRIAFLTCTKFMKIYNISTKNWRKISFSCFKDGEADKLDYHPREESIMVSFSSGKNVVYSNLLEGKPASTTYHWHQGRDDAAEQGGVKITFDACYSADGVNIMSGGSEAVFVVENWKNTTDSNNRSFLPRLNAAVVWVANYGDWTLLSLADNSILLLNFMSVKHSISGFTKNVMDEYEAGLSWDPNNQAIVANSRPGMLQMYSLEKNKEVSKLDVTRENIVFESASYSSASSIVLVHVIEKRMVTVERKAMKSIQQDTIRIWTHEGDRWIDETHIVRGHVGSIQHIQLLNQKCFISAGSDGKLKKWEEIDGRWITTHIGGYRNEPIRHFDVSEDQSIVASVSKSKCVIYATSNLAFTDTLLPPAENSVNLNRVFFCRGENSHNLLVAKKDGYYLWDLITCSLIRIVSTENCQMFKIWRHSSLDIFVASEKLKNETNLKVFGGSSGKLKISAITKKEIISAHVFDENKIIVLAKGGSLLKLSTKEELEELKSKCEPEMRVKETKKMTPVGGMLKETAPIEQVQVAEKLILSSDKLRELLYLPAYLLPKATDFSRKLLNTLLEANELSARKNELKTGKNEAEEEMEVDIKEESDDEQVNLQAEKKESEMAKVNMKKLEKLKNLQVTAKFGLRLFSKILFSRIVKIN</sequence>
<keyword evidence="5" id="KW-0677">Repeat</keyword>
<dbReference type="OrthoDB" id="4096at2759"/>
<evidence type="ECO:0000256" key="3">
    <source>
        <dbReference type="ARBA" id="ARBA00022552"/>
    </source>
</evidence>
<dbReference type="SMART" id="SM00320">
    <property type="entry name" value="WD40"/>
    <property type="match status" value="3"/>
</dbReference>
<evidence type="ECO:0000256" key="4">
    <source>
        <dbReference type="ARBA" id="ARBA00022574"/>
    </source>
</evidence>
<dbReference type="PANTHER" id="PTHR44215">
    <property type="entry name" value="WD REPEAT-CONTAINING PROTEIN 75"/>
    <property type="match status" value="1"/>
</dbReference>